<dbReference type="InterPro" id="IPR050109">
    <property type="entry name" value="HTH-type_TetR-like_transc_reg"/>
</dbReference>
<evidence type="ECO:0000256" key="1">
    <source>
        <dbReference type="ARBA" id="ARBA00023125"/>
    </source>
</evidence>
<accession>A0ABT2MAU3</accession>
<dbReference type="EMBL" id="JAODWD010000003">
    <property type="protein sequence ID" value="MCT7659393.1"/>
    <property type="molecule type" value="Genomic_DNA"/>
</dbReference>
<dbReference type="Pfam" id="PF00440">
    <property type="entry name" value="TetR_N"/>
    <property type="match status" value="1"/>
</dbReference>
<proteinExistence type="predicted"/>
<name>A0ABT2MAU3_9MYCO</name>
<dbReference type="SUPFAM" id="SSF46689">
    <property type="entry name" value="Homeodomain-like"/>
    <property type="match status" value="1"/>
</dbReference>
<feature type="DNA-binding region" description="H-T-H motif" evidence="2">
    <location>
        <begin position="35"/>
        <end position="54"/>
    </location>
</feature>
<protein>
    <submittedName>
        <fullName evidence="4">TetR/AcrR family transcriptional regulator</fullName>
    </submittedName>
</protein>
<dbReference type="PANTHER" id="PTHR30055:SF239">
    <property type="entry name" value="TRANSCRIPTIONAL REGULATORY PROTEIN"/>
    <property type="match status" value="1"/>
</dbReference>
<evidence type="ECO:0000313" key="4">
    <source>
        <dbReference type="EMBL" id="MCT7659393.1"/>
    </source>
</evidence>
<dbReference type="RefSeq" id="WP_260993435.1">
    <property type="nucleotide sequence ID" value="NZ_JAODWD010000003.1"/>
</dbReference>
<evidence type="ECO:0000256" key="2">
    <source>
        <dbReference type="PROSITE-ProRule" id="PRU00335"/>
    </source>
</evidence>
<dbReference type="PROSITE" id="PS50977">
    <property type="entry name" value="HTH_TETR_2"/>
    <property type="match status" value="1"/>
</dbReference>
<keyword evidence="5" id="KW-1185">Reference proteome</keyword>
<comment type="caution">
    <text evidence="4">The sequence shown here is derived from an EMBL/GenBank/DDBJ whole genome shotgun (WGS) entry which is preliminary data.</text>
</comment>
<dbReference type="PANTHER" id="PTHR30055">
    <property type="entry name" value="HTH-TYPE TRANSCRIPTIONAL REGULATOR RUTR"/>
    <property type="match status" value="1"/>
</dbReference>
<dbReference type="Gene3D" id="1.10.357.10">
    <property type="entry name" value="Tetracycline Repressor, domain 2"/>
    <property type="match status" value="1"/>
</dbReference>
<gene>
    <name evidence="4" type="ORF">N4S67_13265</name>
</gene>
<dbReference type="InterPro" id="IPR001647">
    <property type="entry name" value="HTH_TetR"/>
</dbReference>
<sequence length="198" mass="21608">MERERAATAKRGVTVDTWTTAALAALRNGGPAAIRVEAIARTLGVSKGSFYWHFADRKALVEAAIAEWEAQSTAAIIREAEGGATADDKLRRLLDTVSPTFDRAQPPGELLLYLQADAEGVRASVERVVSRRLDYVTDLLVDLGVERREARRRATLALTVTVGMHQLHIGAPATMSRPGLSRRAFTETLYVALTGRPR</sequence>
<organism evidence="4 5">
    <name type="scientific">Mycobacterium deserti</name>
    <dbReference type="NCBI Taxonomy" id="2978347"/>
    <lineage>
        <taxon>Bacteria</taxon>
        <taxon>Bacillati</taxon>
        <taxon>Actinomycetota</taxon>
        <taxon>Actinomycetes</taxon>
        <taxon>Mycobacteriales</taxon>
        <taxon>Mycobacteriaceae</taxon>
        <taxon>Mycobacterium</taxon>
    </lineage>
</organism>
<dbReference type="InterPro" id="IPR009057">
    <property type="entry name" value="Homeodomain-like_sf"/>
</dbReference>
<feature type="domain" description="HTH tetR-type" evidence="3">
    <location>
        <begin position="12"/>
        <end position="72"/>
    </location>
</feature>
<evidence type="ECO:0000259" key="3">
    <source>
        <dbReference type="PROSITE" id="PS50977"/>
    </source>
</evidence>
<keyword evidence="1 2" id="KW-0238">DNA-binding</keyword>
<evidence type="ECO:0000313" key="5">
    <source>
        <dbReference type="Proteomes" id="UP001206639"/>
    </source>
</evidence>
<reference evidence="5" key="1">
    <citation type="submission" date="2023-07" db="EMBL/GenBank/DDBJ databases">
        <authorList>
            <person name="Deng Y."/>
            <person name="Zhang Y.-Q."/>
        </authorList>
    </citation>
    <scope>NUCLEOTIDE SEQUENCE [LARGE SCALE GENOMIC DNA]</scope>
    <source>
        <strain evidence="5">CPCC 205710</strain>
    </source>
</reference>
<dbReference type="Proteomes" id="UP001206639">
    <property type="component" value="Unassembled WGS sequence"/>
</dbReference>